<dbReference type="Pfam" id="PF20431">
    <property type="entry name" value="E_motif"/>
    <property type="match status" value="1"/>
</dbReference>
<evidence type="ECO:0000256" key="5">
    <source>
        <dbReference type="SAM" id="Coils"/>
    </source>
</evidence>
<dbReference type="Proteomes" id="UP000652761">
    <property type="component" value="Unassembled WGS sequence"/>
</dbReference>
<dbReference type="PROSITE" id="PS51375">
    <property type="entry name" value="PPR"/>
    <property type="match status" value="3"/>
</dbReference>
<comment type="similarity">
    <text evidence="1">Belongs to the PPR family. PCMP-H subfamily.</text>
</comment>
<sequence>MVTPRCAWRKCFGCNQGIRSLSTVGSADSHLPSIRNIVWGGADGVRVAGLQYLLQRCASRKAISEGKCCHGLAIQAQLQADTLTCNVLINMYCKCGLIHEASQVFDRMPVRSIVSWNTMIGGLIHRGQCEEALAVFVRLHREGTSLSDYTLSSILCVCASKAAVIQSKQLHSLALKIGMFSNVYVGTALLDVYAKCNMIQDACWIFDKMPEKSCVTWSSMIAGLVYNDLHEEALLLFHVAQNMGLERTQFTFSAALSACASLAAAIEGVQLHALLVRTGLDLDVFVATSLMYVYSRCGCIKEAYAVFTDIEERNVVVWNAMIAGFSRHACAIEALILFEKMYQTGINPNEVTYISVLSAMGHVGSVEKGRQLFHQLLNDKNVKINVLHYSCMVDVLGRAGLVHEAWELMQGMPFKATASMWGSLLGSCRIHGNLNLAEIAAEHLFEMEPSNAANHVLLSNLYAAKKRWQDVAMSRKLLKDSGAKKEFGMSWIEVKNKVHTFVVGQGSHPRIIEIYAKLDELENEMKKLAYKAQTEYDLHDIGNEQKEELLRHHSEKLALAFGLISLPYGVEIRIHKNLRVCGDCHSVMKLASTITNRGIILRDTNRFHHFKHGSCSCRDFW</sequence>
<evidence type="ECO:0000256" key="4">
    <source>
        <dbReference type="PROSITE-ProRule" id="PRU00708"/>
    </source>
</evidence>
<proteinExistence type="inferred from homology"/>
<keyword evidence="2" id="KW-0677">Repeat</keyword>
<dbReference type="FunFam" id="1.25.40.10:FF:000366">
    <property type="entry name" value="Pentatricopeptide (PPR) repeat-containing protein"/>
    <property type="match status" value="1"/>
</dbReference>
<feature type="coiled-coil region" evidence="5">
    <location>
        <begin position="511"/>
        <end position="538"/>
    </location>
</feature>
<keyword evidence="3" id="KW-0809">Transit peptide</keyword>
<dbReference type="InterPro" id="IPR032867">
    <property type="entry name" value="DYW_dom"/>
</dbReference>
<dbReference type="FunFam" id="1.25.40.10:FF:000488">
    <property type="entry name" value="Pentatricopeptide repeat-containing protein, mitochondrial"/>
    <property type="match status" value="1"/>
</dbReference>
<dbReference type="GO" id="GO:0008270">
    <property type="term" value="F:zinc ion binding"/>
    <property type="evidence" value="ECO:0007669"/>
    <property type="project" value="InterPro"/>
</dbReference>
<evidence type="ECO:0000256" key="3">
    <source>
        <dbReference type="ARBA" id="ARBA00022946"/>
    </source>
</evidence>
<dbReference type="AlphaFoldDB" id="A0A843X995"/>
<name>A0A843X995_COLES</name>
<keyword evidence="5" id="KW-0175">Coiled coil</keyword>
<evidence type="ECO:0000256" key="2">
    <source>
        <dbReference type="ARBA" id="ARBA00022737"/>
    </source>
</evidence>
<dbReference type="Pfam" id="PF12854">
    <property type="entry name" value="PPR_1"/>
    <property type="match status" value="1"/>
</dbReference>
<dbReference type="InterPro" id="IPR002885">
    <property type="entry name" value="PPR_rpt"/>
</dbReference>
<dbReference type="GO" id="GO:0009451">
    <property type="term" value="P:RNA modification"/>
    <property type="evidence" value="ECO:0007669"/>
    <property type="project" value="InterPro"/>
</dbReference>
<evidence type="ECO:0000313" key="8">
    <source>
        <dbReference type="Proteomes" id="UP000652761"/>
    </source>
</evidence>
<accession>A0A843X995</accession>
<dbReference type="OrthoDB" id="1877836at2759"/>
<dbReference type="PANTHER" id="PTHR47926">
    <property type="entry name" value="PENTATRICOPEPTIDE REPEAT-CONTAINING PROTEIN"/>
    <property type="match status" value="1"/>
</dbReference>
<dbReference type="InterPro" id="IPR046960">
    <property type="entry name" value="PPR_At4g14850-like_plant"/>
</dbReference>
<keyword evidence="8" id="KW-1185">Reference proteome</keyword>
<dbReference type="NCBIfam" id="TIGR00756">
    <property type="entry name" value="PPR"/>
    <property type="match status" value="3"/>
</dbReference>
<protein>
    <recommendedName>
        <fullName evidence="6">DYW domain-containing protein</fullName>
    </recommendedName>
</protein>
<evidence type="ECO:0000259" key="6">
    <source>
        <dbReference type="Pfam" id="PF14432"/>
    </source>
</evidence>
<gene>
    <name evidence="7" type="ORF">Taro_048858</name>
</gene>
<dbReference type="Gene3D" id="1.25.40.10">
    <property type="entry name" value="Tetratricopeptide repeat domain"/>
    <property type="match status" value="4"/>
</dbReference>
<dbReference type="Pfam" id="PF14432">
    <property type="entry name" value="DYW_deaminase"/>
    <property type="match status" value="1"/>
</dbReference>
<dbReference type="GO" id="GO:0003723">
    <property type="term" value="F:RNA binding"/>
    <property type="evidence" value="ECO:0007669"/>
    <property type="project" value="InterPro"/>
</dbReference>
<dbReference type="FunFam" id="1.25.40.10:FF:000144">
    <property type="entry name" value="Pentatricopeptide repeat-containing protein, mitochondrial"/>
    <property type="match status" value="1"/>
</dbReference>
<dbReference type="InterPro" id="IPR046849">
    <property type="entry name" value="E2_motif"/>
</dbReference>
<dbReference type="Pfam" id="PF13041">
    <property type="entry name" value="PPR_2"/>
    <property type="match status" value="2"/>
</dbReference>
<feature type="repeat" description="PPR" evidence="4">
    <location>
        <begin position="81"/>
        <end position="115"/>
    </location>
</feature>
<dbReference type="InterPro" id="IPR046848">
    <property type="entry name" value="E_motif"/>
</dbReference>
<dbReference type="EMBL" id="NMUH01006736">
    <property type="protein sequence ID" value="MQM15906.1"/>
    <property type="molecule type" value="Genomic_DNA"/>
</dbReference>
<feature type="repeat" description="PPR" evidence="4">
    <location>
        <begin position="182"/>
        <end position="216"/>
    </location>
</feature>
<feature type="domain" description="DYW" evidence="6">
    <location>
        <begin position="530"/>
        <end position="621"/>
    </location>
</feature>
<dbReference type="FunFam" id="1.25.40.10:FF:000227">
    <property type="entry name" value="Pentatricopeptide repeat-containing protein At3g13880"/>
    <property type="match status" value="1"/>
</dbReference>
<dbReference type="Pfam" id="PF20430">
    <property type="entry name" value="Eplus_motif"/>
    <property type="match status" value="1"/>
</dbReference>
<evidence type="ECO:0000256" key="1">
    <source>
        <dbReference type="ARBA" id="ARBA00006643"/>
    </source>
</evidence>
<comment type="caution">
    <text evidence="7">The sequence shown here is derived from an EMBL/GenBank/DDBJ whole genome shotgun (WGS) entry which is preliminary data.</text>
</comment>
<dbReference type="InterPro" id="IPR011990">
    <property type="entry name" value="TPR-like_helical_dom_sf"/>
</dbReference>
<feature type="repeat" description="PPR" evidence="4">
    <location>
        <begin position="314"/>
        <end position="348"/>
    </location>
</feature>
<reference evidence="7" key="1">
    <citation type="submission" date="2017-07" db="EMBL/GenBank/DDBJ databases">
        <title>Taro Niue Genome Assembly and Annotation.</title>
        <authorList>
            <person name="Atibalentja N."/>
            <person name="Keating K."/>
            <person name="Fields C.J."/>
        </authorList>
    </citation>
    <scope>NUCLEOTIDE SEQUENCE</scope>
    <source>
        <strain evidence="7">Niue_2</strain>
        <tissue evidence="7">Leaf</tissue>
    </source>
</reference>
<organism evidence="7 8">
    <name type="scientific">Colocasia esculenta</name>
    <name type="common">Wild taro</name>
    <name type="synonym">Arum esculentum</name>
    <dbReference type="NCBI Taxonomy" id="4460"/>
    <lineage>
        <taxon>Eukaryota</taxon>
        <taxon>Viridiplantae</taxon>
        <taxon>Streptophyta</taxon>
        <taxon>Embryophyta</taxon>
        <taxon>Tracheophyta</taxon>
        <taxon>Spermatophyta</taxon>
        <taxon>Magnoliopsida</taxon>
        <taxon>Liliopsida</taxon>
        <taxon>Araceae</taxon>
        <taxon>Aroideae</taxon>
        <taxon>Colocasieae</taxon>
        <taxon>Colocasia</taxon>
    </lineage>
</organism>
<dbReference type="Pfam" id="PF01535">
    <property type="entry name" value="PPR"/>
    <property type="match status" value="3"/>
</dbReference>
<dbReference type="PANTHER" id="PTHR47926:SF542">
    <property type="entry name" value="PENTATRICOPEPTIDE REPEAT-CONTAINING PROTEIN"/>
    <property type="match status" value="1"/>
</dbReference>
<evidence type="ECO:0000313" key="7">
    <source>
        <dbReference type="EMBL" id="MQM15906.1"/>
    </source>
</evidence>